<evidence type="ECO:0000256" key="8">
    <source>
        <dbReference type="SAM" id="Phobius"/>
    </source>
</evidence>
<dbReference type="AlphaFoldDB" id="A0A845DKY5"/>
<evidence type="ECO:0000313" key="10">
    <source>
        <dbReference type="Proteomes" id="UP000460949"/>
    </source>
</evidence>
<reference evidence="9 10" key="1">
    <citation type="submission" date="2019-11" db="EMBL/GenBank/DDBJ databases">
        <title>Genome sequences of 17 halophilic strains isolated from different environments.</title>
        <authorList>
            <person name="Furrow R.E."/>
        </authorList>
    </citation>
    <scope>NUCLEOTIDE SEQUENCE [LARGE SCALE GENOMIC DNA]</scope>
    <source>
        <strain evidence="9 10">22511_23_Filter</strain>
    </source>
</reference>
<dbReference type="GO" id="GO:0005886">
    <property type="term" value="C:plasma membrane"/>
    <property type="evidence" value="ECO:0007669"/>
    <property type="project" value="UniProtKB-SubCell"/>
</dbReference>
<organism evidence="9 10">
    <name type="scientific">Halobacillus litoralis</name>
    <dbReference type="NCBI Taxonomy" id="45668"/>
    <lineage>
        <taxon>Bacteria</taxon>
        <taxon>Bacillati</taxon>
        <taxon>Bacillota</taxon>
        <taxon>Bacilli</taxon>
        <taxon>Bacillales</taxon>
        <taxon>Bacillaceae</taxon>
        <taxon>Halobacillus</taxon>
    </lineage>
</organism>
<evidence type="ECO:0000256" key="2">
    <source>
        <dbReference type="ARBA" id="ARBA00007935"/>
    </source>
</evidence>
<feature type="transmembrane region" description="Helical" evidence="8">
    <location>
        <begin position="236"/>
        <end position="263"/>
    </location>
</feature>
<dbReference type="RefSeq" id="WP_160834782.1">
    <property type="nucleotide sequence ID" value="NZ_WMET01000001.1"/>
</dbReference>
<keyword evidence="4" id="KW-1003">Cell membrane</keyword>
<evidence type="ECO:0000256" key="6">
    <source>
        <dbReference type="ARBA" id="ARBA00022989"/>
    </source>
</evidence>
<evidence type="ECO:0000256" key="1">
    <source>
        <dbReference type="ARBA" id="ARBA00004651"/>
    </source>
</evidence>
<evidence type="ECO:0000256" key="3">
    <source>
        <dbReference type="ARBA" id="ARBA00022448"/>
    </source>
</evidence>
<gene>
    <name evidence="9" type="ORF">GLW04_00275</name>
</gene>
<evidence type="ECO:0000313" key="9">
    <source>
        <dbReference type="EMBL" id="MYL18301.1"/>
    </source>
</evidence>
<feature type="transmembrane region" description="Helical" evidence="8">
    <location>
        <begin position="12"/>
        <end position="34"/>
    </location>
</feature>
<feature type="transmembrane region" description="Helical" evidence="8">
    <location>
        <begin position="306"/>
        <end position="324"/>
    </location>
</feature>
<evidence type="ECO:0000256" key="5">
    <source>
        <dbReference type="ARBA" id="ARBA00022692"/>
    </source>
</evidence>
<proteinExistence type="inferred from homology"/>
<keyword evidence="7 8" id="KW-0472">Membrane</keyword>
<keyword evidence="3" id="KW-0813">Transport</keyword>
<sequence length="330" mass="34203">MNQMIRTPKRWLGLLFVLLIGVTYLSIGVGAVWIGPAGIFEYLIGGDAAGQAYIIENFRLPRIVVGLLAGMGLGVSGAVLQGVIRNPLASPDVIGITKGAGLAAAAVILLYPGLPVLALPAAAFSGAGIVMIGLYVFAFRRGVQPAALALIGIALGAVCQAGIQFLTIKFPLETNAALVWLTGSVWGKDWTDVLLLAPFILIVAPVTWLLSRKLDVLNLGDDVAEGLGEPVQKARLALLALAVVLAGAAVAVVGTLGFVGLIAPHIARQIVGNRHTYLIPASALTGALLLVTADSLGRGLFPPTEVPAGIFTAVIGAPYFLFLLRKIQKS</sequence>
<dbReference type="GO" id="GO:0022857">
    <property type="term" value="F:transmembrane transporter activity"/>
    <property type="evidence" value="ECO:0007669"/>
    <property type="project" value="InterPro"/>
</dbReference>
<dbReference type="Pfam" id="PF01032">
    <property type="entry name" value="FecCD"/>
    <property type="match status" value="1"/>
</dbReference>
<feature type="transmembrane region" description="Helical" evidence="8">
    <location>
        <begin position="93"/>
        <end position="111"/>
    </location>
</feature>
<evidence type="ECO:0000256" key="7">
    <source>
        <dbReference type="ARBA" id="ARBA00023136"/>
    </source>
</evidence>
<feature type="transmembrane region" description="Helical" evidence="8">
    <location>
        <begin position="146"/>
        <end position="170"/>
    </location>
</feature>
<feature type="transmembrane region" description="Helical" evidence="8">
    <location>
        <begin position="63"/>
        <end position="84"/>
    </location>
</feature>
<dbReference type="SUPFAM" id="SSF81345">
    <property type="entry name" value="ABC transporter involved in vitamin B12 uptake, BtuC"/>
    <property type="match status" value="1"/>
</dbReference>
<comment type="caution">
    <text evidence="9">The sequence shown here is derived from an EMBL/GenBank/DDBJ whole genome shotgun (WGS) entry which is preliminary data.</text>
</comment>
<evidence type="ECO:0000256" key="4">
    <source>
        <dbReference type="ARBA" id="ARBA00022475"/>
    </source>
</evidence>
<dbReference type="CDD" id="cd06550">
    <property type="entry name" value="TM_ABC_iron-siderophores_like"/>
    <property type="match status" value="1"/>
</dbReference>
<dbReference type="InterPro" id="IPR000522">
    <property type="entry name" value="ABC_transptr_permease_BtuC"/>
</dbReference>
<dbReference type="InterPro" id="IPR037294">
    <property type="entry name" value="ABC_BtuC-like"/>
</dbReference>
<dbReference type="PANTHER" id="PTHR30472:SF37">
    <property type="entry name" value="FE(3+) DICITRATE TRANSPORT SYSTEM PERMEASE PROTEIN FECD-RELATED"/>
    <property type="match status" value="1"/>
</dbReference>
<accession>A0A845DKY5</accession>
<dbReference type="GO" id="GO:0033214">
    <property type="term" value="P:siderophore-iron import into cell"/>
    <property type="evidence" value="ECO:0007669"/>
    <property type="project" value="TreeGrafter"/>
</dbReference>
<keyword evidence="6 8" id="KW-1133">Transmembrane helix</keyword>
<feature type="transmembrane region" description="Helical" evidence="8">
    <location>
        <begin position="117"/>
        <end position="139"/>
    </location>
</feature>
<name>A0A845DKY5_9BACI</name>
<dbReference type="EMBL" id="WMET01000001">
    <property type="protein sequence ID" value="MYL18301.1"/>
    <property type="molecule type" value="Genomic_DNA"/>
</dbReference>
<dbReference type="Proteomes" id="UP000460949">
    <property type="component" value="Unassembled WGS sequence"/>
</dbReference>
<dbReference type="FunFam" id="1.10.3470.10:FF:000001">
    <property type="entry name" value="Vitamin B12 ABC transporter permease BtuC"/>
    <property type="match status" value="1"/>
</dbReference>
<keyword evidence="5 8" id="KW-0812">Transmembrane</keyword>
<comment type="subcellular location">
    <subcellularLocation>
        <location evidence="1">Cell membrane</location>
        <topology evidence="1">Multi-pass membrane protein</topology>
    </subcellularLocation>
</comment>
<protein>
    <submittedName>
        <fullName evidence="9">Iron chelate uptake ABC transporter family permease subunit</fullName>
    </submittedName>
</protein>
<dbReference type="PANTHER" id="PTHR30472">
    <property type="entry name" value="FERRIC ENTEROBACTIN TRANSPORT SYSTEM PERMEASE PROTEIN"/>
    <property type="match status" value="1"/>
</dbReference>
<dbReference type="Gene3D" id="1.10.3470.10">
    <property type="entry name" value="ABC transporter involved in vitamin B12 uptake, BtuC"/>
    <property type="match status" value="1"/>
</dbReference>
<comment type="similarity">
    <text evidence="2">Belongs to the binding-protein-dependent transport system permease family. FecCD subfamily.</text>
</comment>